<dbReference type="PANTHER" id="PTHR33600:SF3">
    <property type="entry name" value="PLASTID DIVISION PROTEIN PDV2"/>
    <property type="match status" value="1"/>
</dbReference>
<comment type="caution">
    <text evidence="3">The sequence shown here is derived from an EMBL/GenBank/DDBJ whole genome shotgun (WGS) entry which is preliminary data.</text>
</comment>
<dbReference type="EMBL" id="CM035427">
    <property type="protein sequence ID" value="KAH7306718.1"/>
    <property type="molecule type" value="Genomic_DNA"/>
</dbReference>
<feature type="compositionally biased region" description="Basic residues" evidence="2">
    <location>
        <begin position="288"/>
        <end position="298"/>
    </location>
</feature>
<sequence length="369" mass="40925">MSVMEPEEIAVVLSRASKLHTKLSDAIHVVVENTSSSSFRIPGIQNGEAASEVRSLAAIRDSLEILEEQLESLQVLQQQQRADRDAGLAELEESRRVFLKLLSEYRGRELDVVQEALAFAGGDVLDKNEVSAQGHLSLSEEDGSPFSLGSFPRGRYGSVRSQESNEEQLSKRQVFGFDIDDPKNDEGSELDSAYGDDDFRDPDSLVRITMNAVNVMRKSVVNSRVFSFAFIAVRSSITFLGRLVGQVSAQVTGPPSKSVLIIASTLVVLSLTELGERSKSISRVSRMPAHRSHQHQVAKRGYQGSGSRSSQKPNSSRWFPTFLGKGKRIADFRNTDKLDDEFPRCVVRERLEVPFYQELHIPDALQGRG</sequence>
<dbReference type="GO" id="GO:0010020">
    <property type="term" value="P:chloroplast fission"/>
    <property type="evidence" value="ECO:0007669"/>
    <property type="project" value="InterPro"/>
</dbReference>
<keyword evidence="1" id="KW-0175">Coiled coil</keyword>
<organism evidence="3 4">
    <name type="scientific">Ceratopteris richardii</name>
    <name type="common">Triangle waterfern</name>
    <dbReference type="NCBI Taxonomy" id="49495"/>
    <lineage>
        <taxon>Eukaryota</taxon>
        <taxon>Viridiplantae</taxon>
        <taxon>Streptophyta</taxon>
        <taxon>Embryophyta</taxon>
        <taxon>Tracheophyta</taxon>
        <taxon>Polypodiopsida</taxon>
        <taxon>Polypodiidae</taxon>
        <taxon>Polypodiales</taxon>
        <taxon>Pteridineae</taxon>
        <taxon>Pteridaceae</taxon>
        <taxon>Parkerioideae</taxon>
        <taxon>Ceratopteris</taxon>
    </lineage>
</organism>
<protein>
    <submittedName>
        <fullName evidence="3">Uncharacterized protein</fullName>
    </submittedName>
</protein>
<dbReference type="OrthoDB" id="436496at2759"/>
<dbReference type="InterPro" id="IPR038939">
    <property type="entry name" value="PDV1/PDV2"/>
</dbReference>
<evidence type="ECO:0000256" key="2">
    <source>
        <dbReference type="SAM" id="MobiDB-lite"/>
    </source>
</evidence>
<feature type="compositionally biased region" description="Low complexity" evidence="2">
    <location>
        <begin position="300"/>
        <end position="311"/>
    </location>
</feature>
<reference evidence="3" key="1">
    <citation type="submission" date="2021-08" db="EMBL/GenBank/DDBJ databases">
        <title>WGS assembly of Ceratopteris richardii.</title>
        <authorList>
            <person name="Marchant D.B."/>
            <person name="Chen G."/>
            <person name="Jenkins J."/>
            <person name="Shu S."/>
            <person name="Leebens-Mack J."/>
            <person name="Grimwood J."/>
            <person name="Schmutz J."/>
            <person name="Soltis P."/>
            <person name="Soltis D."/>
            <person name="Chen Z.-H."/>
        </authorList>
    </citation>
    <scope>NUCLEOTIDE SEQUENCE</scope>
    <source>
        <strain evidence="3">Whitten #5841</strain>
        <tissue evidence="3">Leaf</tissue>
    </source>
</reference>
<evidence type="ECO:0000313" key="4">
    <source>
        <dbReference type="Proteomes" id="UP000825935"/>
    </source>
</evidence>
<dbReference type="PANTHER" id="PTHR33600">
    <property type="entry name" value="PLASTID DIVISION PROTEIN PDV2"/>
    <property type="match status" value="1"/>
</dbReference>
<accession>A0A8T2S4J1</accession>
<feature type="region of interest" description="Disordered" evidence="2">
    <location>
        <begin position="282"/>
        <end position="321"/>
    </location>
</feature>
<dbReference type="AlphaFoldDB" id="A0A8T2S4J1"/>
<name>A0A8T2S4J1_CERRI</name>
<feature type="coiled-coil region" evidence="1">
    <location>
        <begin position="56"/>
        <end position="83"/>
    </location>
</feature>
<proteinExistence type="predicted"/>
<evidence type="ECO:0000256" key="1">
    <source>
        <dbReference type="SAM" id="Coils"/>
    </source>
</evidence>
<gene>
    <name evidence="3" type="ORF">KP509_22G026500</name>
</gene>
<evidence type="ECO:0000313" key="3">
    <source>
        <dbReference type="EMBL" id="KAH7306718.1"/>
    </source>
</evidence>
<keyword evidence="4" id="KW-1185">Reference proteome</keyword>
<dbReference type="Proteomes" id="UP000825935">
    <property type="component" value="Chromosome 22"/>
</dbReference>
<dbReference type="OMA" id="VRITMNA"/>
<feature type="region of interest" description="Disordered" evidence="2">
    <location>
        <begin position="177"/>
        <end position="196"/>
    </location>
</feature>